<dbReference type="SUPFAM" id="SSF161187">
    <property type="entry name" value="YfgJ-like"/>
    <property type="match status" value="1"/>
</dbReference>
<accession>A0A927UD68</accession>
<reference evidence="1" key="1">
    <citation type="submission" date="2019-04" db="EMBL/GenBank/DDBJ databases">
        <title>Evolution of Biomass-Degrading Anaerobic Consortia Revealed by Metagenomics.</title>
        <authorList>
            <person name="Peng X."/>
        </authorList>
    </citation>
    <scope>NUCLEOTIDE SEQUENCE</scope>
    <source>
        <strain evidence="1">SIG311</strain>
    </source>
</reference>
<comment type="caution">
    <text evidence="1">The sequence shown here is derived from an EMBL/GenBank/DDBJ whole genome shotgun (WGS) entry which is preliminary data.</text>
</comment>
<sequence length="160" mass="18574">MSVNKNEIENQFYSRNQDNTLFEHKEYTWHDTLNSKIMPVLEIDAGEGNQGIILRACIDVSYFYCGEYLYEKYKSILIDAEEIKSERKGKRKFRLINGHEEEIIELARQMGLVSFELNDINIPVEPKGISADGFIVICPRCEGKFKHADRCPDCGQLIKY</sequence>
<proteinExistence type="predicted"/>
<dbReference type="AlphaFoldDB" id="A0A927UD68"/>
<evidence type="ECO:0000313" key="2">
    <source>
        <dbReference type="Proteomes" id="UP000766246"/>
    </source>
</evidence>
<organism evidence="1 2">
    <name type="scientific">Pseudobutyrivibrio ruminis</name>
    <dbReference type="NCBI Taxonomy" id="46206"/>
    <lineage>
        <taxon>Bacteria</taxon>
        <taxon>Bacillati</taxon>
        <taxon>Bacillota</taxon>
        <taxon>Clostridia</taxon>
        <taxon>Lachnospirales</taxon>
        <taxon>Lachnospiraceae</taxon>
        <taxon>Pseudobutyrivibrio</taxon>
    </lineage>
</organism>
<dbReference type="EMBL" id="SVER01000021">
    <property type="protein sequence ID" value="MBE5919943.1"/>
    <property type="molecule type" value="Genomic_DNA"/>
</dbReference>
<dbReference type="Proteomes" id="UP000766246">
    <property type="component" value="Unassembled WGS sequence"/>
</dbReference>
<evidence type="ECO:0000313" key="1">
    <source>
        <dbReference type="EMBL" id="MBE5919943.1"/>
    </source>
</evidence>
<name>A0A927UD68_9FIRM</name>
<gene>
    <name evidence="1" type="ORF">E7272_08865</name>
</gene>
<protein>
    <submittedName>
        <fullName evidence="1">Uncharacterized protein</fullName>
    </submittedName>
</protein>